<proteinExistence type="predicted"/>
<keyword evidence="1" id="KW-0175">Coiled coil</keyword>
<dbReference type="Proteomes" id="UP000001596">
    <property type="component" value="Plasmid pAtS4b"/>
</dbReference>
<sequence>MIRPTVETVELPPPRYTGAGSGRSADDCVVTVTANLRAQLSRMEAARRQTQHQLDMIDRQITRKMTAIIPLLGKRRSRVQRGRAPDPGAFLDRYRRNLAALTSERQPEIDALARKLARQDAAITVMQARLVENIDVRRDPPAGCSAIYQSELPR</sequence>
<evidence type="ECO:0000256" key="1">
    <source>
        <dbReference type="SAM" id="Coils"/>
    </source>
</evidence>
<geneLocation type="plasmid" evidence="3 4">
    <name>pAtS4b</name>
</geneLocation>
<reference evidence="3 4" key="1">
    <citation type="journal article" date="2009" name="J. Bacteriol.">
        <title>Genome sequences of three Agrobacterium biovars help elucidate the evolution of multichromosome genomes in bacteria.</title>
        <authorList>
            <person name="Slater S.C."/>
            <person name="Goldman B.S."/>
            <person name="Goodner B."/>
            <person name="Setubal J.C."/>
            <person name="Farrand S.K."/>
            <person name="Nester E.W."/>
            <person name="Burr T.J."/>
            <person name="Banta L."/>
            <person name="Dickerman A.W."/>
            <person name="Paulsen I."/>
            <person name="Otten L."/>
            <person name="Suen G."/>
            <person name="Welch R."/>
            <person name="Almeida N.F."/>
            <person name="Arnold F."/>
            <person name="Burton O.T."/>
            <person name="Du Z."/>
            <person name="Ewing A."/>
            <person name="Godsy E."/>
            <person name="Heisel S."/>
            <person name="Houmiel K.L."/>
            <person name="Jhaveri J."/>
            <person name="Lu J."/>
            <person name="Miller N.M."/>
            <person name="Norton S."/>
            <person name="Chen Q."/>
            <person name="Phoolcharoen W."/>
            <person name="Ohlin V."/>
            <person name="Ondrusek D."/>
            <person name="Pride N."/>
            <person name="Stricklin S.L."/>
            <person name="Sun J."/>
            <person name="Wheeler C."/>
            <person name="Wilson L."/>
            <person name="Zhu H."/>
            <person name="Wood D.W."/>
        </authorList>
    </citation>
    <scope>NUCLEOTIDE SEQUENCE [LARGE SCALE GENOMIC DNA]</scope>
    <source>
        <strain evidence="4">S4 / ATCC BAA-846</strain>
        <plasmid evidence="3 4">pAtS4b</plasmid>
    </source>
</reference>
<dbReference type="AlphaFoldDB" id="B9K351"/>
<name>B9K351_ALLAM</name>
<organism evidence="3 4">
    <name type="scientific">Allorhizobium ampelinum (strain ATCC BAA-846 / DSM 112012 / S4)</name>
    <name type="common">Agrobacterium vitis (strain S4)</name>
    <dbReference type="NCBI Taxonomy" id="311402"/>
    <lineage>
        <taxon>Bacteria</taxon>
        <taxon>Pseudomonadati</taxon>
        <taxon>Pseudomonadota</taxon>
        <taxon>Alphaproteobacteria</taxon>
        <taxon>Hyphomicrobiales</taxon>
        <taxon>Rhizobiaceae</taxon>
        <taxon>Rhizobium/Agrobacterium group</taxon>
        <taxon>Allorhizobium</taxon>
        <taxon>Allorhizobium ampelinum</taxon>
    </lineage>
</organism>
<gene>
    <name evidence="3" type="ordered locus">Avi_9555</name>
</gene>
<dbReference type="EMBL" id="CP000635">
    <property type="protein sequence ID" value="ACM39299.1"/>
    <property type="molecule type" value="Genomic_DNA"/>
</dbReference>
<dbReference type="KEGG" id="avi:Avi_9555"/>
<accession>B9K351</accession>
<dbReference type="HOGENOM" id="CLU_1700524_0_0_5"/>
<feature type="coiled-coil region" evidence="1">
    <location>
        <begin position="33"/>
        <end position="60"/>
    </location>
</feature>
<keyword evidence="3" id="KW-0614">Plasmid</keyword>
<keyword evidence="4" id="KW-1185">Reference proteome</keyword>
<feature type="region of interest" description="Disordered" evidence="2">
    <location>
        <begin position="1"/>
        <end position="24"/>
    </location>
</feature>
<protein>
    <submittedName>
        <fullName evidence="3">Uncharacterized protein</fullName>
    </submittedName>
</protein>
<evidence type="ECO:0000313" key="4">
    <source>
        <dbReference type="Proteomes" id="UP000001596"/>
    </source>
</evidence>
<evidence type="ECO:0000256" key="2">
    <source>
        <dbReference type="SAM" id="MobiDB-lite"/>
    </source>
</evidence>
<evidence type="ECO:0000313" key="3">
    <source>
        <dbReference type="EMBL" id="ACM39299.1"/>
    </source>
</evidence>